<name>F0WF71_9STRA</name>
<dbReference type="EMBL" id="FR824125">
    <property type="protein sequence ID" value="CCA19853.1"/>
    <property type="molecule type" value="Genomic_DNA"/>
</dbReference>
<dbReference type="AlphaFoldDB" id="F0WF71"/>
<accession>F0WF71</accession>
<reference evidence="3" key="2">
    <citation type="submission" date="2011-02" db="EMBL/GenBank/DDBJ databases">
        <authorList>
            <person name="MacLean D."/>
        </authorList>
    </citation>
    <scope>NUCLEOTIDE SEQUENCE</scope>
</reference>
<evidence type="ECO:0000256" key="2">
    <source>
        <dbReference type="SAM" id="SignalP"/>
    </source>
</evidence>
<protein>
    <submittedName>
        <fullName evidence="3">AlNc14C80G5265 protein</fullName>
    </submittedName>
</protein>
<feature type="chain" id="PRO_5003259749" evidence="2">
    <location>
        <begin position="20"/>
        <end position="134"/>
    </location>
</feature>
<sequence length="134" mass="15023">MRGFLTVMIITLLTKVTYQQSQPSNSSANSNMPLTSDQLANMVAEVKEKIGNNEALNELFKTVDLDYVRQLSSKDARSYINRTLFEPSEDKTSEDETSESTQEVKDSVTKENSALIVTLSTWMVLGCPVVFYLL</sequence>
<proteinExistence type="predicted"/>
<keyword evidence="2" id="KW-0732">Signal</keyword>
<evidence type="ECO:0000256" key="1">
    <source>
        <dbReference type="SAM" id="MobiDB-lite"/>
    </source>
</evidence>
<organism evidence="3">
    <name type="scientific">Albugo laibachii Nc14</name>
    <dbReference type="NCBI Taxonomy" id="890382"/>
    <lineage>
        <taxon>Eukaryota</taxon>
        <taxon>Sar</taxon>
        <taxon>Stramenopiles</taxon>
        <taxon>Oomycota</taxon>
        <taxon>Peronosporomycetes</taxon>
        <taxon>Albuginales</taxon>
        <taxon>Albuginaceae</taxon>
        <taxon>Albugo</taxon>
    </lineage>
</organism>
<evidence type="ECO:0000313" key="3">
    <source>
        <dbReference type="EMBL" id="CCA19853.1"/>
    </source>
</evidence>
<feature type="region of interest" description="Disordered" evidence="1">
    <location>
        <begin position="85"/>
        <end position="107"/>
    </location>
</feature>
<dbReference type="HOGENOM" id="CLU_1900095_0_0_1"/>
<gene>
    <name evidence="3" type="primary">AlNc14C80G5265</name>
    <name evidence="3" type="ORF">ALNC14_059960</name>
</gene>
<reference evidence="3" key="1">
    <citation type="journal article" date="2011" name="PLoS Biol.">
        <title>Gene gain and loss during evolution of obligate parasitism in the white rust pathogen of Arabidopsis thaliana.</title>
        <authorList>
            <person name="Kemen E."/>
            <person name="Gardiner A."/>
            <person name="Schultz-Larsen T."/>
            <person name="Kemen A.C."/>
            <person name="Balmuth A.L."/>
            <person name="Robert-Seilaniantz A."/>
            <person name="Bailey K."/>
            <person name="Holub E."/>
            <person name="Studholme D.J."/>
            <person name="Maclean D."/>
            <person name="Jones J.D."/>
        </authorList>
    </citation>
    <scope>NUCLEOTIDE SEQUENCE</scope>
</reference>
<feature type="signal peptide" evidence="2">
    <location>
        <begin position="1"/>
        <end position="19"/>
    </location>
</feature>